<dbReference type="GeneID" id="85353192"/>
<dbReference type="Proteomes" id="UP001175211">
    <property type="component" value="Unassembled WGS sequence"/>
</dbReference>
<dbReference type="AlphaFoldDB" id="A0AA39KDT0"/>
<evidence type="ECO:0000313" key="1">
    <source>
        <dbReference type="EMBL" id="KAK0457929.1"/>
    </source>
</evidence>
<protein>
    <submittedName>
        <fullName evidence="1">Uncharacterized protein</fullName>
    </submittedName>
</protein>
<proteinExistence type="predicted"/>
<accession>A0AA39KDT0</accession>
<gene>
    <name evidence="1" type="ORF">EV420DRAFT_1480112</name>
</gene>
<evidence type="ECO:0000313" key="2">
    <source>
        <dbReference type="Proteomes" id="UP001175211"/>
    </source>
</evidence>
<dbReference type="RefSeq" id="XP_060330221.1">
    <property type="nucleotide sequence ID" value="XM_060469644.1"/>
</dbReference>
<dbReference type="EMBL" id="JAUEPS010000019">
    <property type="protein sequence ID" value="KAK0457929.1"/>
    <property type="molecule type" value="Genomic_DNA"/>
</dbReference>
<name>A0AA39KDT0_ARMTA</name>
<sequence>MARWNNEEMPSAFPVQCGGNVEVLSDICVTIEEIFPPVPLKWKAKEQGGHEISPAGPTGQVLSDQEWAMVNRAVWAEASALQCRRDRVDQAKKHCQENRSKHEA</sequence>
<comment type="caution">
    <text evidence="1">The sequence shown here is derived from an EMBL/GenBank/DDBJ whole genome shotgun (WGS) entry which is preliminary data.</text>
</comment>
<organism evidence="1 2">
    <name type="scientific">Armillaria tabescens</name>
    <name type="common">Ringless honey mushroom</name>
    <name type="synonym">Agaricus tabescens</name>
    <dbReference type="NCBI Taxonomy" id="1929756"/>
    <lineage>
        <taxon>Eukaryota</taxon>
        <taxon>Fungi</taxon>
        <taxon>Dikarya</taxon>
        <taxon>Basidiomycota</taxon>
        <taxon>Agaricomycotina</taxon>
        <taxon>Agaricomycetes</taxon>
        <taxon>Agaricomycetidae</taxon>
        <taxon>Agaricales</taxon>
        <taxon>Marasmiineae</taxon>
        <taxon>Physalacriaceae</taxon>
        <taxon>Desarmillaria</taxon>
    </lineage>
</organism>
<keyword evidence="2" id="KW-1185">Reference proteome</keyword>
<reference evidence="1" key="1">
    <citation type="submission" date="2023-06" db="EMBL/GenBank/DDBJ databases">
        <authorList>
            <consortium name="Lawrence Berkeley National Laboratory"/>
            <person name="Ahrendt S."/>
            <person name="Sahu N."/>
            <person name="Indic B."/>
            <person name="Wong-Bajracharya J."/>
            <person name="Merenyi Z."/>
            <person name="Ke H.-M."/>
            <person name="Monk M."/>
            <person name="Kocsube S."/>
            <person name="Drula E."/>
            <person name="Lipzen A."/>
            <person name="Balint B."/>
            <person name="Henrissat B."/>
            <person name="Andreopoulos B."/>
            <person name="Martin F.M."/>
            <person name="Harder C.B."/>
            <person name="Rigling D."/>
            <person name="Ford K.L."/>
            <person name="Foster G.D."/>
            <person name="Pangilinan J."/>
            <person name="Papanicolaou A."/>
            <person name="Barry K."/>
            <person name="LaButti K."/>
            <person name="Viragh M."/>
            <person name="Koriabine M."/>
            <person name="Yan M."/>
            <person name="Riley R."/>
            <person name="Champramary S."/>
            <person name="Plett K.L."/>
            <person name="Tsai I.J."/>
            <person name="Slot J."/>
            <person name="Sipos G."/>
            <person name="Plett J."/>
            <person name="Nagy L.G."/>
            <person name="Grigoriev I.V."/>
        </authorList>
    </citation>
    <scope>NUCLEOTIDE SEQUENCE</scope>
    <source>
        <strain evidence="1">CCBAS 213</strain>
    </source>
</reference>